<evidence type="ECO:0000256" key="1">
    <source>
        <dbReference type="SAM" id="MobiDB-lite"/>
    </source>
</evidence>
<dbReference type="Proteomes" id="UP000075809">
    <property type="component" value="Unassembled WGS sequence"/>
</dbReference>
<gene>
    <name evidence="2" type="ORF">ALC60_12991</name>
</gene>
<feature type="region of interest" description="Disordered" evidence="1">
    <location>
        <begin position="116"/>
        <end position="176"/>
    </location>
</feature>
<keyword evidence="3" id="KW-1185">Reference proteome</keyword>
<organism evidence="2 3">
    <name type="scientific">Mycetomoellerius zeteki</name>
    <dbReference type="NCBI Taxonomy" id="64791"/>
    <lineage>
        <taxon>Eukaryota</taxon>
        <taxon>Metazoa</taxon>
        <taxon>Ecdysozoa</taxon>
        <taxon>Arthropoda</taxon>
        <taxon>Hexapoda</taxon>
        <taxon>Insecta</taxon>
        <taxon>Pterygota</taxon>
        <taxon>Neoptera</taxon>
        <taxon>Endopterygota</taxon>
        <taxon>Hymenoptera</taxon>
        <taxon>Apocrita</taxon>
        <taxon>Aculeata</taxon>
        <taxon>Formicoidea</taxon>
        <taxon>Formicidae</taxon>
        <taxon>Myrmicinae</taxon>
        <taxon>Mycetomoellerius</taxon>
    </lineage>
</organism>
<dbReference type="AlphaFoldDB" id="A0A151WJM0"/>
<protein>
    <submittedName>
        <fullName evidence="2">Uncharacterized protein</fullName>
    </submittedName>
</protein>
<reference evidence="2 3" key="1">
    <citation type="submission" date="2015-09" db="EMBL/GenBank/DDBJ databases">
        <title>Trachymyrmex zeteki WGS genome.</title>
        <authorList>
            <person name="Nygaard S."/>
            <person name="Hu H."/>
            <person name="Boomsma J."/>
            <person name="Zhang G."/>
        </authorList>
    </citation>
    <scope>NUCLEOTIDE SEQUENCE [LARGE SCALE GENOMIC DNA]</scope>
    <source>
        <strain evidence="2">Tzet28-1</strain>
        <tissue evidence="2">Whole body</tissue>
    </source>
</reference>
<accession>A0A151WJM0</accession>
<name>A0A151WJM0_9HYME</name>
<proteinExistence type="predicted"/>
<evidence type="ECO:0000313" key="3">
    <source>
        <dbReference type="Proteomes" id="UP000075809"/>
    </source>
</evidence>
<evidence type="ECO:0000313" key="2">
    <source>
        <dbReference type="EMBL" id="KYQ48031.1"/>
    </source>
</evidence>
<sequence>MQSAELCAWEYKKKCGIALQVPPDTLHTAENSALVSNVILSHKAWWCIMCTHTRKSRMQSDAPAKETRLIAIMNNDFANSVNPFLVIVILRLKGLRKTAGAVSDVGPDFRTPLNKTIRKSRLAKSSKVSRESIAADAPPRRRAPPDKSGSMPEDDDAGHKHSRDKREEATSTTALRRTVIPMIRKCELRSD</sequence>
<dbReference type="EMBL" id="KQ983039">
    <property type="protein sequence ID" value="KYQ48031.1"/>
    <property type="molecule type" value="Genomic_DNA"/>
</dbReference>